<gene>
    <name evidence="2" type="primary">tnpA</name>
    <name evidence="2" type="ORF">F8C67_00080</name>
</gene>
<accession>A0A6N6RIP0</accession>
<sequence length="135" mass="15581">MSRNSKSEMVYHIVWSTKNRLPFIDQNNFKIIEDSVFQIAIENHCYLYACDGWNEHVHVVIRVLPEIQPSSLIGQLKGKSAFLVNKILEPIPKFKWQNGYYIRTVGYGELKSVIRYVKNQRNHHGNGDTGESGMG</sequence>
<organism evidence="2 3">
    <name type="scientific">Phaeocystidibacter luteus</name>
    <dbReference type="NCBI Taxonomy" id="911197"/>
    <lineage>
        <taxon>Bacteria</taxon>
        <taxon>Pseudomonadati</taxon>
        <taxon>Bacteroidota</taxon>
        <taxon>Flavobacteriia</taxon>
        <taxon>Flavobacteriales</taxon>
        <taxon>Phaeocystidibacteraceae</taxon>
        <taxon>Phaeocystidibacter</taxon>
    </lineage>
</organism>
<proteinExistence type="predicted"/>
<dbReference type="AlphaFoldDB" id="A0A6N6RIP0"/>
<name>A0A6N6RIP0_9FLAO</name>
<dbReference type="SMART" id="SM01321">
    <property type="entry name" value="Y1_Tnp"/>
    <property type="match status" value="1"/>
</dbReference>
<dbReference type="PANTHER" id="PTHR33360:SF2">
    <property type="entry name" value="TRANSPOSASE FOR INSERTION SEQUENCE ELEMENT IS200"/>
    <property type="match status" value="1"/>
</dbReference>
<dbReference type="InterPro" id="IPR036515">
    <property type="entry name" value="Transposase_17_sf"/>
</dbReference>
<dbReference type="GO" id="GO:0004803">
    <property type="term" value="F:transposase activity"/>
    <property type="evidence" value="ECO:0007669"/>
    <property type="project" value="InterPro"/>
</dbReference>
<dbReference type="Pfam" id="PF01797">
    <property type="entry name" value="Y1_Tnp"/>
    <property type="match status" value="1"/>
</dbReference>
<dbReference type="SUPFAM" id="SSF143422">
    <property type="entry name" value="Transposase IS200-like"/>
    <property type="match status" value="1"/>
</dbReference>
<dbReference type="RefSeq" id="WP_151665743.1">
    <property type="nucleotide sequence ID" value="NZ_WBVO01000001.1"/>
</dbReference>
<evidence type="ECO:0000313" key="2">
    <source>
        <dbReference type="EMBL" id="KAB2814162.1"/>
    </source>
</evidence>
<dbReference type="Gene3D" id="3.30.70.1290">
    <property type="entry name" value="Transposase IS200-like"/>
    <property type="match status" value="1"/>
</dbReference>
<dbReference type="EMBL" id="WBVO01000001">
    <property type="protein sequence ID" value="KAB2814162.1"/>
    <property type="molecule type" value="Genomic_DNA"/>
</dbReference>
<evidence type="ECO:0000313" key="3">
    <source>
        <dbReference type="Proteomes" id="UP000468650"/>
    </source>
</evidence>
<dbReference type="GO" id="GO:0006313">
    <property type="term" value="P:DNA transposition"/>
    <property type="evidence" value="ECO:0007669"/>
    <property type="project" value="InterPro"/>
</dbReference>
<dbReference type="PANTHER" id="PTHR33360">
    <property type="entry name" value="TRANSPOSASE FOR INSERTION SEQUENCE ELEMENT IS200"/>
    <property type="match status" value="1"/>
</dbReference>
<dbReference type="GO" id="GO:0003677">
    <property type="term" value="F:DNA binding"/>
    <property type="evidence" value="ECO:0007669"/>
    <property type="project" value="InterPro"/>
</dbReference>
<keyword evidence="3" id="KW-1185">Reference proteome</keyword>
<dbReference type="Proteomes" id="UP000468650">
    <property type="component" value="Unassembled WGS sequence"/>
</dbReference>
<feature type="domain" description="Transposase IS200-like" evidence="1">
    <location>
        <begin position="6"/>
        <end position="120"/>
    </location>
</feature>
<dbReference type="InterPro" id="IPR002686">
    <property type="entry name" value="Transposase_17"/>
</dbReference>
<reference evidence="2 3" key="1">
    <citation type="submission" date="2019-09" db="EMBL/GenBank/DDBJ databases">
        <title>Genomes of family Cryomorphaceae.</title>
        <authorList>
            <person name="Bowman J.P."/>
        </authorList>
    </citation>
    <scope>NUCLEOTIDE SEQUENCE [LARGE SCALE GENOMIC DNA]</scope>
    <source>
        <strain evidence="2 3">LMG 25704</strain>
    </source>
</reference>
<dbReference type="NCBIfam" id="NF033573">
    <property type="entry name" value="transpos_IS200"/>
    <property type="match status" value="1"/>
</dbReference>
<comment type="caution">
    <text evidence="2">The sequence shown here is derived from an EMBL/GenBank/DDBJ whole genome shotgun (WGS) entry which is preliminary data.</text>
</comment>
<dbReference type="OrthoDB" id="9797997at2"/>
<evidence type="ECO:0000259" key="1">
    <source>
        <dbReference type="SMART" id="SM01321"/>
    </source>
</evidence>
<protein>
    <submittedName>
        <fullName evidence="2">IS200/IS605 family transposase</fullName>
    </submittedName>
</protein>